<protein>
    <recommendedName>
        <fullName evidence="4">DUF2254 domain-containing protein</fullName>
    </recommendedName>
</protein>
<dbReference type="STRING" id="128403.WA1_00355"/>
<dbReference type="AlphaFoldDB" id="A0A139XG57"/>
<gene>
    <name evidence="2" type="ORF">WA1_00355</name>
</gene>
<dbReference type="Pfam" id="PF10011">
    <property type="entry name" value="DUF2254"/>
    <property type="match status" value="1"/>
</dbReference>
<keyword evidence="1" id="KW-0472">Membrane</keyword>
<dbReference type="EMBL" id="ANNX02000012">
    <property type="protein sequence ID" value="KYC43659.1"/>
    <property type="molecule type" value="Genomic_DNA"/>
</dbReference>
<dbReference type="RefSeq" id="WP_017742221.1">
    <property type="nucleotide sequence ID" value="NZ_KQ976354.1"/>
</dbReference>
<organism evidence="2 3">
    <name type="scientific">Scytonema hofmannii PCC 7110</name>
    <dbReference type="NCBI Taxonomy" id="128403"/>
    <lineage>
        <taxon>Bacteria</taxon>
        <taxon>Bacillati</taxon>
        <taxon>Cyanobacteriota</taxon>
        <taxon>Cyanophyceae</taxon>
        <taxon>Nostocales</taxon>
        <taxon>Scytonemataceae</taxon>
        <taxon>Scytonema</taxon>
    </lineage>
</organism>
<keyword evidence="3" id="KW-1185">Reference proteome</keyword>
<evidence type="ECO:0000313" key="2">
    <source>
        <dbReference type="EMBL" id="KYC43659.1"/>
    </source>
</evidence>
<feature type="transmembrane region" description="Helical" evidence="1">
    <location>
        <begin position="108"/>
        <end position="125"/>
    </location>
</feature>
<accession>A0A139XG57</accession>
<evidence type="ECO:0000313" key="3">
    <source>
        <dbReference type="Proteomes" id="UP000076925"/>
    </source>
</evidence>
<feature type="transmembrane region" description="Helical" evidence="1">
    <location>
        <begin position="62"/>
        <end position="88"/>
    </location>
</feature>
<feature type="transmembrane region" description="Helical" evidence="1">
    <location>
        <begin position="17"/>
        <end position="38"/>
    </location>
</feature>
<comment type="caution">
    <text evidence="2">The sequence shown here is derived from an EMBL/GenBank/DDBJ whole genome shotgun (WGS) entry which is preliminary data.</text>
</comment>
<name>A0A139XG57_9CYAN</name>
<proteinExistence type="predicted"/>
<keyword evidence="1" id="KW-0812">Transmembrane</keyword>
<dbReference type="InterPro" id="IPR018723">
    <property type="entry name" value="DUF2254_membrane"/>
</dbReference>
<evidence type="ECO:0000256" key="1">
    <source>
        <dbReference type="SAM" id="Phobius"/>
    </source>
</evidence>
<keyword evidence="1" id="KW-1133">Transmembrane helix</keyword>
<feature type="transmembrane region" description="Helical" evidence="1">
    <location>
        <begin position="137"/>
        <end position="161"/>
    </location>
</feature>
<dbReference type="OrthoDB" id="2955631at2"/>
<evidence type="ECO:0008006" key="4">
    <source>
        <dbReference type="Google" id="ProtNLM"/>
    </source>
</evidence>
<dbReference type="Proteomes" id="UP000076925">
    <property type="component" value="Unassembled WGS sequence"/>
</dbReference>
<sequence>MRNVKVSKLWDRLHSSYWFIPTVMALAATALAFTVLIFDRTGKVEIDYWWVYTGGADGARSLLGSVAGSMVSVAATAFSITIVALQLAASNFGPRLLRNFMQDTGNQVVLGTFIGTFIYCLLVLRTIRGEGDGYEQFVPQLAVTVGILLAIISIGVLIYFIHHASTIIQASNVIQNVSADLHSAIERLFPQKIGHGEPELRQTVTEIPASFEEEAVPIRANSTGYLQAIDDEELMKIACKYNLLVHLQTRPGKFVVQGSGLILAFPGEKVHQKLTKQINNAFILGKERTEQQDVEFPINQLVEIALRAISPAVNDPFTAIRCIDQLSAGLCHIVQRNFPSPYRYDNNNRLRVITESVKFAGLMDAAFNQIRQYGRSDVAVTIRLLEAIGLIATYTKNSKYQAVLRHHADMILQDSREELSQEQDRQDVEEQYYQVIKNSDNYSTIKDWN</sequence>
<reference evidence="2 3" key="1">
    <citation type="journal article" date="2013" name="Genome Biol. Evol.">
        <title>Genomes of Stigonematalean cyanobacteria (subsection V) and the evolution of oxygenic photosynthesis from prokaryotes to plastids.</title>
        <authorList>
            <person name="Dagan T."/>
            <person name="Roettger M."/>
            <person name="Stucken K."/>
            <person name="Landan G."/>
            <person name="Koch R."/>
            <person name="Major P."/>
            <person name="Gould S.B."/>
            <person name="Goremykin V.V."/>
            <person name="Rippka R."/>
            <person name="Tandeau de Marsac N."/>
            <person name="Gugger M."/>
            <person name="Lockhart P.J."/>
            <person name="Allen J.F."/>
            <person name="Brune I."/>
            <person name="Maus I."/>
            <person name="Puhler A."/>
            <person name="Martin W.F."/>
        </authorList>
    </citation>
    <scope>NUCLEOTIDE SEQUENCE [LARGE SCALE GENOMIC DNA]</scope>
    <source>
        <strain evidence="2 3">PCC 7110</strain>
    </source>
</reference>